<reference evidence="1 3" key="1">
    <citation type="journal article" date="2019" name="Emerg. Microbes Infect.">
        <title>Comprehensive subspecies identification of 175 nontuberculous mycobacteria species based on 7547 genomic profiles.</title>
        <authorList>
            <person name="Matsumoto Y."/>
            <person name="Kinjo T."/>
            <person name="Motooka D."/>
            <person name="Nabeya D."/>
            <person name="Jung N."/>
            <person name="Uechi K."/>
            <person name="Horii T."/>
            <person name="Iida T."/>
            <person name="Fujita J."/>
            <person name="Nakamura S."/>
        </authorList>
    </citation>
    <scope>NUCLEOTIDE SEQUENCE [LARGE SCALE GENOMIC DNA]</scope>
    <source>
        <strain evidence="1 3">JCM 13573</strain>
    </source>
</reference>
<sequence length="245" mass="26672">MQFTSCLVEPEQIALQAPILRRIYNESTRARAAIDVLATLMSQGMVTAGGGNAEIAGFVRDYLDLGLSRTYLAHVVRDAFVCGNGYLSWGQVPDEDIRLLRPESVAIQGDGTFIERTPEGDVLHRRVLHVKGASQADSPYGISILEPLVLLQIQKETADELKARAAAWNVDAVPVEHREYALSMLPFAERTLETVETQTKNILGPVLDRNTLDVQVPAGLYFAGAEKMQPAAQAIAMPAASNEVS</sequence>
<dbReference type="Proteomes" id="UP000465306">
    <property type="component" value="Unassembled WGS sequence"/>
</dbReference>
<reference evidence="1" key="2">
    <citation type="submission" date="2020-02" db="EMBL/GenBank/DDBJ databases">
        <authorList>
            <person name="Matsumoto Y."/>
            <person name="Kinjo T."/>
            <person name="Motooka D."/>
            <person name="Nabeya D."/>
            <person name="Jung N."/>
            <person name="Uechi K."/>
            <person name="Horii T."/>
            <person name="Iida T."/>
            <person name="Fujita J."/>
            <person name="Nakamura S."/>
        </authorList>
    </citation>
    <scope>NUCLEOTIDE SEQUENCE</scope>
    <source>
        <strain evidence="1">JCM 13573</strain>
    </source>
</reference>
<reference evidence="2" key="3">
    <citation type="submission" date="2020-11" db="EMBL/GenBank/DDBJ databases">
        <title>Intraspecies plasmid and genomic variation of Mycobacterium kubicae revealed by the complete genome sequences of two clinical isolates.</title>
        <authorList>
            <person name="Hendrix J.R."/>
            <person name="Epperson L.E."/>
            <person name="Honda J.R."/>
            <person name="Strong M."/>
        </authorList>
    </citation>
    <scope>NUCLEOTIDE SEQUENCE</scope>
    <source>
        <strain evidence="2">JCM 13573</strain>
    </source>
</reference>
<dbReference type="RefSeq" id="WP_085074068.1">
    <property type="nucleotide sequence ID" value="NZ_BLKU01000003.1"/>
</dbReference>
<dbReference type="EMBL" id="CP065047">
    <property type="protein sequence ID" value="QPI39386.1"/>
    <property type="molecule type" value="Genomic_DNA"/>
</dbReference>
<dbReference type="EMBL" id="BLKU01000003">
    <property type="protein sequence ID" value="GFG63963.1"/>
    <property type="molecule type" value="Genomic_DNA"/>
</dbReference>
<proteinExistence type="predicted"/>
<evidence type="ECO:0000313" key="2">
    <source>
        <dbReference type="EMBL" id="QPI39386.1"/>
    </source>
</evidence>
<accession>A0AAX1JFY0</accession>
<keyword evidence="3" id="KW-1185">Reference proteome</keyword>
<evidence type="ECO:0000313" key="3">
    <source>
        <dbReference type="Proteomes" id="UP000465306"/>
    </source>
</evidence>
<gene>
    <name evidence="2" type="ORF">I2456_07970</name>
    <name evidence="1" type="ORF">MKUB_14530</name>
</gene>
<organism evidence="2 4">
    <name type="scientific">Mycobacterium kubicae</name>
    <dbReference type="NCBI Taxonomy" id="120959"/>
    <lineage>
        <taxon>Bacteria</taxon>
        <taxon>Bacillati</taxon>
        <taxon>Actinomycetota</taxon>
        <taxon>Actinomycetes</taxon>
        <taxon>Mycobacteriales</taxon>
        <taxon>Mycobacteriaceae</taxon>
        <taxon>Mycobacterium</taxon>
        <taxon>Mycobacterium simiae complex</taxon>
    </lineage>
</organism>
<dbReference type="Proteomes" id="UP000663583">
    <property type="component" value="Chromosome"/>
</dbReference>
<dbReference type="KEGG" id="mku:I2456_07970"/>
<evidence type="ECO:0000313" key="4">
    <source>
        <dbReference type="Proteomes" id="UP000663583"/>
    </source>
</evidence>
<evidence type="ECO:0000313" key="1">
    <source>
        <dbReference type="EMBL" id="GFG63963.1"/>
    </source>
</evidence>
<protein>
    <submittedName>
        <fullName evidence="2">Uncharacterized protein</fullName>
    </submittedName>
</protein>
<name>A0AAX1JFY0_9MYCO</name>
<dbReference type="AlphaFoldDB" id="A0AAX1JFY0"/>